<proteinExistence type="predicted"/>
<name>A0A8J1XEZ5_OWEFU</name>
<evidence type="ECO:0000313" key="1">
    <source>
        <dbReference type="EMBL" id="CAH1783989.1"/>
    </source>
</evidence>
<accession>A0A8J1XEZ5</accession>
<dbReference type="OrthoDB" id="6046730at2759"/>
<dbReference type="AlphaFoldDB" id="A0A8J1XEZ5"/>
<dbReference type="Proteomes" id="UP000749559">
    <property type="component" value="Unassembled WGS sequence"/>
</dbReference>
<dbReference type="EMBL" id="CAIIXF020000005">
    <property type="protein sequence ID" value="CAH1783989.1"/>
    <property type="molecule type" value="Genomic_DNA"/>
</dbReference>
<gene>
    <name evidence="1" type="ORF">OFUS_LOCUS10256</name>
</gene>
<evidence type="ECO:0000313" key="2">
    <source>
        <dbReference type="Proteomes" id="UP000749559"/>
    </source>
</evidence>
<sequence>MIRKMHSIALVILAIIIIAKLIFDLKIYGTMVSGSGKVDKILCKHSVNEPKNTYTFQQNHSQDPKLRRKFLTLFTTFADAEPIRYTVQNNTICNYLNFPEDLVHLVAFVQKAVYQYQFKEHINICGGHSNFDIKRWHLVVLPKSSTYLDRPFLKDMFIYAMREFDSELYMYTNGDILYPWGHLQRSFQAVTTFVERHELHEYIISGLRRDVTFYSGSGLNVKKLHTGDEEEILNIGNGFEPILLYALDYFITNKTSFPWHTIPAFVIGSVRFDNWLVMYANKLKIPVFDITQSTPVVHQAGIPKIGDKRGKDANNYNIQLFHESVNDVKMGKISECGDFRTLLSKQGVVVIKNKEYNVECVYFSLYPNVMTESDGYLGLQK</sequence>
<keyword evidence="2" id="KW-1185">Reference proteome</keyword>
<comment type="caution">
    <text evidence="1">The sequence shown here is derived from an EMBL/GenBank/DDBJ whole genome shotgun (WGS) entry which is preliminary data.</text>
</comment>
<protein>
    <submittedName>
        <fullName evidence="1">Uncharacterized protein</fullName>
    </submittedName>
</protein>
<organism evidence="1 2">
    <name type="scientific">Owenia fusiformis</name>
    <name type="common">Polychaete worm</name>
    <dbReference type="NCBI Taxonomy" id="6347"/>
    <lineage>
        <taxon>Eukaryota</taxon>
        <taxon>Metazoa</taxon>
        <taxon>Spiralia</taxon>
        <taxon>Lophotrochozoa</taxon>
        <taxon>Annelida</taxon>
        <taxon>Polychaeta</taxon>
        <taxon>Sedentaria</taxon>
        <taxon>Canalipalpata</taxon>
        <taxon>Sabellida</taxon>
        <taxon>Oweniida</taxon>
        <taxon>Oweniidae</taxon>
        <taxon>Owenia</taxon>
    </lineage>
</organism>
<reference evidence="1" key="1">
    <citation type="submission" date="2022-03" db="EMBL/GenBank/DDBJ databases">
        <authorList>
            <person name="Martin C."/>
        </authorList>
    </citation>
    <scope>NUCLEOTIDE SEQUENCE</scope>
</reference>